<sequence>MTAWVARYRLPNARPTPVCEWETPAPVATEPPHERLHALLDEAARPPSPPTSSAPEMARPERHLRPVSRGKARALLGEPPDDARESTSTELEAVSDTAPAAGKTLRFTVQVACLDGRWLVILTERAAPRAEQARLLANLLQAAGVIPAQFPHFEAYHWPQMEGLPVEAPLDEARQGFQAFLDGRRRRGWVPERVLLFGHDADLDAILALADGHCPTLGLPAWQGPSLSELGASAEAKRALWSQMVGWRAAWCGEPEEVREAGQDAGHEGGDA</sequence>
<gene>
    <name evidence="2" type="ORF">SAMN04487955_104257</name>
</gene>
<evidence type="ECO:0000313" key="2">
    <source>
        <dbReference type="EMBL" id="SFU60029.1"/>
    </source>
</evidence>
<proteinExistence type="predicted"/>
<name>A0A1I7HHJ2_9GAMM</name>
<keyword evidence="3" id="KW-1185">Reference proteome</keyword>
<dbReference type="STRING" id="463301.SAMN04487955_104257"/>
<evidence type="ECO:0000313" key="3">
    <source>
        <dbReference type="Proteomes" id="UP000198693"/>
    </source>
</evidence>
<feature type="region of interest" description="Disordered" evidence="1">
    <location>
        <begin position="15"/>
        <end position="95"/>
    </location>
</feature>
<dbReference type="GO" id="GO:0008408">
    <property type="term" value="F:3'-5' exonuclease activity"/>
    <property type="evidence" value="ECO:0007669"/>
    <property type="project" value="InterPro"/>
</dbReference>
<dbReference type="EMBL" id="FPBP01000004">
    <property type="protein sequence ID" value="SFU60029.1"/>
    <property type="molecule type" value="Genomic_DNA"/>
</dbReference>
<dbReference type="Proteomes" id="UP000198693">
    <property type="component" value="Unassembled WGS sequence"/>
</dbReference>
<protein>
    <submittedName>
        <fullName evidence="2">Uncharacterized protein</fullName>
    </submittedName>
</protein>
<dbReference type="GO" id="GO:0006260">
    <property type="term" value="P:DNA replication"/>
    <property type="evidence" value="ECO:0007669"/>
    <property type="project" value="InterPro"/>
</dbReference>
<dbReference type="AlphaFoldDB" id="A0A1I7HHJ2"/>
<reference evidence="3" key="1">
    <citation type="submission" date="2016-10" db="EMBL/GenBank/DDBJ databases">
        <authorList>
            <person name="Varghese N."/>
            <person name="Submissions S."/>
        </authorList>
    </citation>
    <scope>NUCLEOTIDE SEQUENCE [LARGE SCALE GENOMIC DNA]</scope>
    <source>
        <strain evidence="3">CGMCC 1.6981</strain>
    </source>
</reference>
<feature type="compositionally biased region" description="Basic and acidic residues" evidence="1">
    <location>
        <begin position="31"/>
        <end position="44"/>
    </location>
</feature>
<dbReference type="GO" id="GO:0003887">
    <property type="term" value="F:DNA-directed DNA polymerase activity"/>
    <property type="evidence" value="ECO:0007669"/>
    <property type="project" value="InterPro"/>
</dbReference>
<accession>A0A1I7HHJ2</accession>
<dbReference type="SUPFAM" id="SSF102220">
    <property type="entry name" value="DNA polymerase III psi subunit"/>
    <property type="match status" value="1"/>
</dbReference>
<organism evidence="2 3">
    <name type="scientific">Halomonas korlensis</name>
    <dbReference type="NCBI Taxonomy" id="463301"/>
    <lineage>
        <taxon>Bacteria</taxon>
        <taxon>Pseudomonadati</taxon>
        <taxon>Pseudomonadota</taxon>
        <taxon>Gammaproteobacteria</taxon>
        <taxon>Oceanospirillales</taxon>
        <taxon>Halomonadaceae</taxon>
        <taxon>Halomonas</taxon>
    </lineage>
</organism>
<dbReference type="InterPro" id="IPR036654">
    <property type="entry name" value="DNA_pol_III_psi_sf"/>
</dbReference>
<evidence type="ECO:0000256" key="1">
    <source>
        <dbReference type="SAM" id="MobiDB-lite"/>
    </source>
</evidence>